<dbReference type="EMBL" id="SIJB01000030">
    <property type="protein sequence ID" value="NBI30284.1"/>
    <property type="molecule type" value="Genomic_DNA"/>
</dbReference>
<comment type="caution">
    <text evidence="1">The sequence shown here is derived from an EMBL/GenBank/DDBJ whole genome shotgun (WGS) entry which is preliminary data.</text>
</comment>
<dbReference type="OrthoDB" id="2988890at2"/>
<dbReference type="SUPFAM" id="SSF160755">
    <property type="entry name" value="YugN-like"/>
    <property type="match status" value="1"/>
</dbReference>
<dbReference type="InterPro" id="IPR014967">
    <property type="entry name" value="Uncharacterised_YugN-like"/>
</dbReference>
<dbReference type="Pfam" id="PF08868">
    <property type="entry name" value="YugN"/>
    <property type="match status" value="1"/>
</dbReference>
<proteinExistence type="predicted"/>
<protein>
    <recommendedName>
        <fullName evidence="3">YugN-like family protein</fullName>
    </recommendedName>
</protein>
<gene>
    <name evidence="1" type="ORF">ERL59_15150</name>
</gene>
<sequence length="135" mass="15763">MKPIQSKIENKEDLFSNIYKGLKPLQFSLGSNWEYDHGYFDHALDDKSQVWLRIPFQVTSGQLDGEIENQSTMIQIRTPFVLKHVYNEGLDQEASIRTYGALLDQFQTPLDKDAEIEEMWILKAEELIKEVELQI</sequence>
<dbReference type="AlphaFoldDB" id="A0A6N9Q6N8"/>
<dbReference type="Proteomes" id="UP000448943">
    <property type="component" value="Unassembled WGS sequence"/>
</dbReference>
<evidence type="ECO:0000313" key="1">
    <source>
        <dbReference type="EMBL" id="NBI30284.1"/>
    </source>
</evidence>
<reference evidence="1 2" key="1">
    <citation type="submission" date="2019-01" db="EMBL/GenBank/DDBJ databases">
        <title>Chengkuizengella sp. nov., isolated from deep-sea sediment of East Pacific Ocean.</title>
        <authorList>
            <person name="Yang J."/>
            <person name="Lai Q."/>
            <person name="Shao Z."/>
        </authorList>
    </citation>
    <scope>NUCLEOTIDE SEQUENCE [LARGE SCALE GENOMIC DNA]</scope>
    <source>
        <strain evidence="1 2">YPA3-1-1</strain>
    </source>
</reference>
<dbReference type="Gene3D" id="3.30.310.100">
    <property type="entry name" value="YugN-like"/>
    <property type="match status" value="1"/>
</dbReference>
<keyword evidence="2" id="KW-1185">Reference proteome</keyword>
<dbReference type="RefSeq" id="WP_160647090.1">
    <property type="nucleotide sequence ID" value="NZ_SIJB01000030.1"/>
</dbReference>
<name>A0A6N9Q6N8_9BACL</name>
<dbReference type="InterPro" id="IPR036491">
    <property type="entry name" value="YugN-like_sf"/>
</dbReference>
<accession>A0A6N9Q6N8</accession>
<evidence type="ECO:0008006" key="3">
    <source>
        <dbReference type="Google" id="ProtNLM"/>
    </source>
</evidence>
<organism evidence="1 2">
    <name type="scientific">Chengkuizengella marina</name>
    <dbReference type="NCBI Taxonomy" id="2507566"/>
    <lineage>
        <taxon>Bacteria</taxon>
        <taxon>Bacillati</taxon>
        <taxon>Bacillota</taxon>
        <taxon>Bacilli</taxon>
        <taxon>Bacillales</taxon>
        <taxon>Paenibacillaceae</taxon>
        <taxon>Chengkuizengella</taxon>
    </lineage>
</organism>
<evidence type="ECO:0000313" key="2">
    <source>
        <dbReference type="Proteomes" id="UP000448943"/>
    </source>
</evidence>